<evidence type="ECO:0000256" key="3">
    <source>
        <dbReference type="ARBA" id="ARBA00022737"/>
    </source>
</evidence>
<feature type="domain" description="Methyltransferase type 11" evidence="6">
    <location>
        <begin position="1004"/>
        <end position="1102"/>
    </location>
</feature>
<organism evidence="8">
    <name type="scientific">Trichodesmium erythraeum (strain IMS101)</name>
    <dbReference type="NCBI Taxonomy" id="203124"/>
    <lineage>
        <taxon>Bacteria</taxon>
        <taxon>Bacillati</taxon>
        <taxon>Cyanobacteriota</taxon>
        <taxon>Cyanophyceae</taxon>
        <taxon>Oscillatoriophycideae</taxon>
        <taxon>Oscillatoriales</taxon>
        <taxon>Microcoleaceae</taxon>
        <taxon>Trichodesmium</taxon>
    </lineage>
</organism>
<evidence type="ECO:0000313" key="8">
    <source>
        <dbReference type="EMBL" id="ABG52805.1"/>
    </source>
</evidence>
<dbReference type="PANTHER" id="PTHR46401">
    <property type="entry name" value="GLYCOSYLTRANSFERASE WBBK-RELATED"/>
    <property type="match status" value="1"/>
</dbReference>
<dbReference type="Pfam" id="PF13489">
    <property type="entry name" value="Methyltransf_23"/>
    <property type="match status" value="1"/>
</dbReference>
<dbReference type="OrthoDB" id="435926at2"/>
<keyword evidence="4" id="KW-0802">TPR repeat</keyword>
<name>Q10Y69_TRIEI</name>
<dbReference type="CAZy" id="GT41">
    <property type="family name" value="Glycosyltransferase Family 41"/>
</dbReference>
<dbReference type="GO" id="GO:0008757">
    <property type="term" value="F:S-adenosylmethionine-dependent methyltransferase activity"/>
    <property type="evidence" value="ECO:0007669"/>
    <property type="project" value="InterPro"/>
</dbReference>
<dbReference type="eggNOG" id="COG2226">
    <property type="taxonomic scope" value="Bacteria"/>
</dbReference>
<dbReference type="Gene3D" id="3.40.50.150">
    <property type="entry name" value="Vaccinia Virus protein VP39"/>
    <property type="match status" value="2"/>
</dbReference>
<dbReference type="CAZy" id="GT4">
    <property type="family name" value="Glycosyltransferase Family 4"/>
</dbReference>
<sequence length="2490" mass="286912">MTQFQLTTPVVIIIFNRPDTTEKVFQRIRQVKPPQLLVIADAPRPDKPGEVEKCIAARKIVDLVDWKCEVLTNYAEVNLGCRERIYSGLNWAFSLVESAIILEDDCVPHLTFFRFCQELLDIYQDNNKVMAISGDNFQFGNNSIEYSYYFSRYPHCWGWATWRRAWKNYDNQMQLWPKLRDSKWLENILQNSHAVQYWSKIFQNNYQGFNSWAYAWIFASWNHHSLIILPKVNLVSNIGFGEEATHTLSINKFANMSTEEMIFPLNHPPSIIRNIEADEFTEKTMFSGSLQLQNVHCKVCGSISCKFDDAKVLNKYNVEYFQCSNCGFVQTENPYWLAEAYKEAIASSDVGLVSRNQNFSLITENLILNLFNTNSKFLDYGCGYGLFVRMMRDLGLDFYGYDKYCQNIFYQGWEGEINKQQKYEIITAFEVFEHFINPLAEIENILQHTRNILFSTKLLPPNNPHPNDWWYYALEEGQHISIYTTKALSVIGQKFKLNLYSDGESLHLLTEKSLSHSEFQNIFKVARYKPENRKKTLTQLDHEKVTEKKKKNQQQLDLKLLIDGVFFQINNTGIARVWKSLLEVWSKDSFAKNILVLDRAKTAPKIPGINYRSVPGYNYGKIDADRQMLQTICDEENADIFISTYYTTPILTPSVFMAYDMIPEVLAKNLNNPSWQEKHRSIRQAISYVAISENTARDLIKYFPQIPANYIRVAPCGIEAKFSRTTPQEVASFKSKYHINKPYFLIVGERIGWLGYKNTILFFQAFSKLKKSTEFDIVCIGGNRKLEPELSKYISGSKIHLLQLSDQELKSAYSAAIALVYPSKYEGFGLPILEAMACGCPVITCKNSSIPEVAGTAALYINDNDINSLVNALGEVQKSEVQQKLITAGLAQAQKFSWSQMAKIMSDVFIQTFNQIKAKRLSTMEDRKNLGEIQFKINHGQLEMQRHFWNVNSLDEAMFGRVLAYNGMDTLSPEEKKQAWEKSIENWVPQIMEGIPTKPEWKVLEIGCGVGRLIKYLRAKFARVDGVDISENMIQFARQYLADGKQNGEVYVNNGYDLQQLPDENYDFVFSTIVFQHIRSISIVKNYFREIFRVLKMGGYFRIQVHDYSAESLGKFDEEGAKDQQYYFSGNAYTEEQLKDLLIAAGFNLVSLKSAKPWIWATARREQQVEVGVEKIPQIVTLKNNQMGIEYPEINRLSYNKDRPFWSVMIPTYKKVKYLEQTLKSVLQQAPPPEEMQIEVVNDCPDYKIQAEIEAIVRKVGGERINCYRHFPQDIGQAPIFNICLQRAKGYWVHLLHDDDFVLPGFYEKLRRGIEKNTTLGAAFCRHYYIDENDHKKYLSVLERDTPGVIEKFIEKITVEQRIQVVGMVVKREVYEHLGGFCSQAASAADWEIWKRIAAFYPIWFEPEILACFRLHSSSETSRLMQSGGNIENARKAIEITQTYLPRNMAAELSNQAREHYGIEAMKMAASMLKIGNNNGAIAQMREGLKCSNSSSVINLLVSILINAETEAETSLIQATSQHLLSLEPQLIESKKTPHKVETNLLPSLAEINKEIELYKQNQLDKSALVKLQEIRKKIAYFWLSIDTLENLKIAYLGDFCQIHKALLTSSITDESLTETEKKIVTQIKANIVKGFKEPLDIKYLLAGMLYQRADQLEVKYEKAPIPKWFAIDYLNFMFASPQVFQEIGETDNYYHFMTGWLSYVHNNISINSESELWQAIARIFVENANWIPLYFTTRPNLKNLYIKRAEIIEFALKKLGLELNYTMPPYQFNRSKIRLGIIKDHYTPQTETYSLLPVFEHLDRSKFEIFLYAIKSNGHPLEQYCQSRADKFLQLPNELKNQVQTIRDDNLDILFFGSNITATIKNSTLLATHRLARVQVTSINSPTTTGMASIDYYISGKLTAPTEMTKEHYTEKLVNLEGSGLCFQDPIAETLPVVQPLRSSWGATNETTIFISGANFYKIIPEIRETWAKILRAVPNSILVLYPFNPNWTNSYPVGSFIQQMRGTLERHGIHSKRLVVIKPLPSKSDIKKCLELADIYLDSFPYGGATSLLDPLMLGLPPVVVEGNALRFRQGPALLREINIEDLIADGEESYINLAVKLATNSEWRQQKRQEIKEKMQQNPAFLDSRSYSAEIGKLFQELFQKWQNIHAPKTIESQDNNSLTSEFINRLVGCVNLYKIDPNDQSLIEELRQIRKQIANFWLDTNPQKLEIIYQGKVRQAYLSLLSSGIQNEPQTEKEEKFIKELTDISMGLTNSKSINALLGGMLYFLPGKMLVRDAKNRLPEWLINDYQQVFESREVVQKLEKDFQTKLPHFSEDSISRDLVSKPIKIAEVQTEKNIFLTENKADNLDFVISKFLNQLLGNVNLYYIDPSDESVVKELRQLRKQMADFWINLEPQKLENFYLGEMGKAYQALLNSEIQNQSLIESEQEFLQQLATQLSQGIEAPKAINYLLAAILYCRPEQLRIEDATKLPQWLLSDYQKFIGN</sequence>
<dbReference type="InterPro" id="IPR029044">
    <property type="entry name" value="Nucleotide-diphossugar_trans"/>
</dbReference>
<accession>Q10Y69</accession>
<reference evidence="8" key="1">
    <citation type="submission" date="2006-06" db="EMBL/GenBank/DDBJ databases">
        <title>Complete sequence of Trichodesmium erythraeum IMS101.</title>
        <authorList>
            <consortium name="US DOE Joint Genome Institute"/>
            <person name="Copeland A."/>
            <person name="Lucas S."/>
            <person name="Lapidus A."/>
            <person name="Barry K."/>
            <person name="Detter J.C."/>
            <person name="Glavina del Rio T."/>
            <person name="Hammon N."/>
            <person name="Israni S."/>
            <person name="Dalin E."/>
            <person name="Tice H."/>
            <person name="Pitluck S."/>
            <person name="Kiss H."/>
            <person name="Munk A.C."/>
            <person name="Brettin T."/>
            <person name="Bruce D."/>
            <person name="Han C."/>
            <person name="Tapia R."/>
            <person name="Gilna P."/>
            <person name="Schmutz J."/>
            <person name="Larimer F."/>
            <person name="Land M."/>
            <person name="Hauser L."/>
            <person name="Kyrpides N."/>
            <person name="Kim E."/>
            <person name="Richardson P."/>
        </authorList>
    </citation>
    <scope>NUCLEOTIDE SEQUENCE [LARGE SCALE GENOMIC DNA]</scope>
    <source>
        <strain evidence="8">IMS101</strain>
    </source>
</reference>
<dbReference type="eggNOG" id="COG1215">
    <property type="taxonomic scope" value="Bacteria"/>
</dbReference>
<gene>
    <name evidence="8" type="ordered locus">Tery_3753</name>
</gene>
<evidence type="ECO:0000256" key="4">
    <source>
        <dbReference type="ARBA" id="ARBA00022803"/>
    </source>
</evidence>
<dbReference type="Pfam" id="PF00535">
    <property type="entry name" value="Glycos_transf_2"/>
    <property type="match status" value="1"/>
</dbReference>
<dbReference type="Gene3D" id="3.40.50.11380">
    <property type="match status" value="1"/>
</dbReference>
<dbReference type="CAZy" id="GT2">
    <property type="family name" value="Glycosyltransferase Family 2"/>
</dbReference>
<dbReference type="GO" id="GO:0009103">
    <property type="term" value="P:lipopolysaccharide biosynthetic process"/>
    <property type="evidence" value="ECO:0007669"/>
    <property type="project" value="TreeGrafter"/>
</dbReference>
<dbReference type="eggNOG" id="COG3914">
    <property type="taxonomic scope" value="Bacteria"/>
</dbReference>
<keyword evidence="2 8" id="KW-0808">Transferase</keyword>
<dbReference type="HOGENOM" id="CLU_226965_0_0_3"/>
<dbReference type="Pfam" id="PF13692">
    <property type="entry name" value="Glyco_trans_1_4"/>
    <property type="match status" value="1"/>
</dbReference>
<dbReference type="CDD" id="cd02440">
    <property type="entry name" value="AdoMet_MTases"/>
    <property type="match status" value="1"/>
</dbReference>
<dbReference type="Gene3D" id="3.40.50.2000">
    <property type="entry name" value="Glycogen Phosphorylase B"/>
    <property type="match status" value="3"/>
</dbReference>
<dbReference type="InterPro" id="IPR029489">
    <property type="entry name" value="OGT/SEC/SPY_C"/>
</dbReference>
<dbReference type="PANTHER" id="PTHR46401:SF2">
    <property type="entry name" value="GLYCOSYLTRANSFERASE WBBK-RELATED"/>
    <property type="match status" value="1"/>
</dbReference>
<dbReference type="STRING" id="203124.Tery_3753"/>
<protein>
    <submittedName>
        <fullName evidence="8">Methyltransferase type 11</fullName>
    </submittedName>
</protein>
<dbReference type="GO" id="GO:0016757">
    <property type="term" value="F:glycosyltransferase activity"/>
    <property type="evidence" value="ECO:0007669"/>
    <property type="project" value="TreeGrafter"/>
</dbReference>
<dbReference type="eggNOG" id="COG1511">
    <property type="taxonomic scope" value="Bacteria"/>
</dbReference>
<feature type="domain" description="Glycosyltransferase 2-like" evidence="5">
    <location>
        <begin position="1207"/>
        <end position="1342"/>
    </location>
</feature>
<comment type="pathway">
    <text evidence="1">Protein modification; protein glycosylation.</text>
</comment>
<evidence type="ECO:0000259" key="7">
    <source>
        <dbReference type="Pfam" id="PF13844"/>
    </source>
</evidence>
<dbReference type="SUPFAM" id="SSF53335">
    <property type="entry name" value="S-adenosyl-L-methionine-dependent methyltransferases"/>
    <property type="match status" value="2"/>
</dbReference>
<dbReference type="GO" id="GO:0032259">
    <property type="term" value="P:methylation"/>
    <property type="evidence" value="ECO:0007669"/>
    <property type="project" value="UniProtKB-KW"/>
</dbReference>
<feature type="domain" description="O-GlcNAc transferase C-terminal" evidence="7">
    <location>
        <begin position="1774"/>
        <end position="1921"/>
    </location>
</feature>
<dbReference type="eggNOG" id="COG0438">
    <property type="taxonomic scope" value="Bacteria"/>
</dbReference>
<dbReference type="eggNOG" id="COG2227">
    <property type="taxonomic scope" value="Bacteria"/>
</dbReference>
<evidence type="ECO:0000259" key="6">
    <source>
        <dbReference type="Pfam" id="PF08241"/>
    </source>
</evidence>
<evidence type="ECO:0000256" key="1">
    <source>
        <dbReference type="ARBA" id="ARBA00004922"/>
    </source>
</evidence>
<dbReference type="CDD" id="cd03809">
    <property type="entry name" value="GT4_MtfB-like"/>
    <property type="match status" value="1"/>
</dbReference>
<dbReference type="InterPro" id="IPR013216">
    <property type="entry name" value="Methyltransf_11"/>
</dbReference>
<dbReference type="SUPFAM" id="SSF53756">
    <property type="entry name" value="UDP-Glycosyltransferase/glycogen phosphorylase"/>
    <property type="match status" value="1"/>
</dbReference>
<evidence type="ECO:0000256" key="2">
    <source>
        <dbReference type="ARBA" id="ARBA00022679"/>
    </source>
</evidence>
<dbReference type="InterPro" id="IPR001173">
    <property type="entry name" value="Glyco_trans_2-like"/>
</dbReference>
<dbReference type="Pfam" id="PF08241">
    <property type="entry name" value="Methyltransf_11"/>
    <property type="match status" value="1"/>
</dbReference>
<dbReference type="KEGG" id="ter:Tery_3753"/>
<keyword evidence="8" id="KW-0489">Methyltransferase</keyword>
<proteinExistence type="predicted"/>
<dbReference type="Gene3D" id="3.90.550.10">
    <property type="entry name" value="Spore Coat Polysaccharide Biosynthesis Protein SpsA, Chain A"/>
    <property type="match status" value="2"/>
</dbReference>
<dbReference type="RefSeq" id="WP_011613136.1">
    <property type="nucleotide sequence ID" value="NC_008312.1"/>
</dbReference>
<evidence type="ECO:0000259" key="5">
    <source>
        <dbReference type="Pfam" id="PF00535"/>
    </source>
</evidence>
<dbReference type="SUPFAM" id="SSF53448">
    <property type="entry name" value="Nucleotide-diphospho-sugar transferases"/>
    <property type="match status" value="2"/>
</dbReference>
<keyword evidence="3" id="KW-0677">Repeat</keyword>
<feature type="domain" description="O-GlcNAc transferase C-terminal" evidence="7">
    <location>
        <begin position="1942"/>
        <end position="2137"/>
    </location>
</feature>
<dbReference type="EMBL" id="CP000393">
    <property type="protein sequence ID" value="ABG52805.1"/>
    <property type="molecule type" value="Genomic_DNA"/>
</dbReference>
<dbReference type="Pfam" id="PF13844">
    <property type="entry name" value="Glyco_transf_41"/>
    <property type="match status" value="2"/>
</dbReference>
<dbReference type="InterPro" id="IPR029063">
    <property type="entry name" value="SAM-dependent_MTases_sf"/>
</dbReference>